<dbReference type="GO" id="GO:0005739">
    <property type="term" value="C:mitochondrion"/>
    <property type="evidence" value="ECO:0007669"/>
    <property type="project" value="UniProtKB-SubCell"/>
</dbReference>
<dbReference type="GO" id="GO:0006281">
    <property type="term" value="P:DNA repair"/>
    <property type="evidence" value="ECO:0007669"/>
    <property type="project" value="InterPro"/>
</dbReference>
<comment type="subcellular location">
    <subcellularLocation>
        <location evidence="1">Mitochondrion</location>
    </subcellularLocation>
</comment>
<reference evidence="5" key="1">
    <citation type="journal article" date="2023" name="Mol. Phylogenet. Evol.">
        <title>Genome-scale phylogeny and comparative genomics of the fungal order Sordariales.</title>
        <authorList>
            <person name="Hensen N."/>
            <person name="Bonometti L."/>
            <person name="Westerberg I."/>
            <person name="Brannstrom I.O."/>
            <person name="Guillou S."/>
            <person name="Cros-Aarteil S."/>
            <person name="Calhoun S."/>
            <person name="Haridas S."/>
            <person name="Kuo A."/>
            <person name="Mondo S."/>
            <person name="Pangilinan J."/>
            <person name="Riley R."/>
            <person name="LaButti K."/>
            <person name="Andreopoulos B."/>
            <person name="Lipzen A."/>
            <person name="Chen C."/>
            <person name="Yan M."/>
            <person name="Daum C."/>
            <person name="Ng V."/>
            <person name="Clum A."/>
            <person name="Steindorff A."/>
            <person name="Ohm R.A."/>
            <person name="Martin F."/>
            <person name="Silar P."/>
            <person name="Natvig D.O."/>
            <person name="Lalanne C."/>
            <person name="Gautier V."/>
            <person name="Ament-Velasquez S.L."/>
            <person name="Kruys A."/>
            <person name="Hutchinson M.I."/>
            <person name="Powell A.J."/>
            <person name="Barry K."/>
            <person name="Miller A.N."/>
            <person name="Grigoriev I.V."/>
            <person name="Debuchy R."/>
            <person name="Gladieux P."/>
            <person name="Hiltunen Thoren M."/>
            <person name="Johannesson H."/>
        </authorList>
    </citation>
    <scope>NUCLEOTIDE SEQUENCE</scope>
    <source>
        <strain evidence="5">CBS 892.96</strain>
    </source>
</reference>
<evidence type="ECO:0000313" key="6">
    <source>
        <dbReference type="Proteomes" id="UP001302321"/>
    </source>
</evidence>
<sequence>MDMDKPDSKRKAPRRKGDDRAILHFDLDCFYAQCIENANPSLKTLPLGIKQKSILATCNYVARKHGVKKLMGIQEAKRLCPDLILADGEDLSPFRDVSKKIYSLLKSYSWNGRVERLGLDEVFLDVTDIVSYNLGLLNHHHLEQSWFCLSKGDPEKGFEFDAREVKGCIWLPDPNDPQSKDEETNDTTLRLRLLLASHLAFYLRQHIESKGYTSACGISTNKLLAKLAGDKNKPRNQTTLLSSHSPIPFLDPLPLAKIPGIGGKTFQALKTLLKADGELTVHDARTHPNVSPFALERVLAGNNGGEKGIGQKVWLLLHGIDATEVKLARDIPRQISIEDTYRGLTSLPQIKAGLAQITASLLRRMHVDLLEECEAVTPPVSSSTSPPPPPPNSKPGGGRKWLAQPKTLRLTTRPYFPPSEWDKYEYNYSRASKSVPLPRFIFDLSVGPESIVERLVEGTLLPLFHSLNPDPEKWRIGLLNVCVTNMSGGHEGGGGGDIMKAFERQREVGEIRAVAFADSSADDEDVVAAEEEKHEAEESDKEAEEWIEDEEDERDRGVRCQLCGCVIPIFAVEAHGRWHELEES</sequence>
<evidence type="ECO:0000256" key="1">
    <source>
        <dbReference type="ARBA" id="ARBA00004173"/>
    </source>
</evidence>
<dbReference type="GO" id="GO:0003887">
    <property type="term" value="F:DNA-directed DNA polymerase activity"/>
    <property type="evidence" value="ECO:0007669"/>
    <property type="project" value="TreeGrafter"/>
</dbReference>
<dbReference type="InterPro" id="IPR043128">
    <property type="entry name" value="Rev_trsase/Diguanyl_cyclase"/>
</dbReference>
<comment type="caution">
    <text evidence="5">The sequence shown here is derived from an EMBL/GenBank/DDBJ whole genome shotgun (WGS) entry which is preliminary data.</text>
</comment>
<evidence type="ECO:0000256" key="2">
    <source>
        <dbReference type="ARBA" id="ARBA00023128"/>
    </source>
</evidence>
<reference evidence="5" key="2">
    <citation type="submission" date="2023-05" db="EMBL/GenBank/DDBJ databases">
        <authorList>
            <consortium name="Lawrence Berkeley National Laboratory"/>
            <person name="Steindorff A."/>
            <person name="Hensen N."/>
            <person name="Bonometti L."/>
            <person name="Westerberg I."/>
            <person name="Brannstrom I.O."/>
            <person name="Guillou S."/>
            <person name="Cros-Aarteil S."/>
            <person name="Calhoun S."/>
            <person name="Haridas S."/>
            <person name="Kuo A."/>
            <person name="Mondo S."/>
            <person name="Pangilinan J."/>
            <person name="Riley R."/>
            <person name="Labutti K."/>
            <person name="Andreopoulos B."/>
            <person name="Lipzen A."/>
            <person name="Chen C."/>
            <person name="Yanf M."/>
            <person name="Daum C."/>
            <person name="Ng V."/>
            <person name="Clum A."/>
            <person name="Ohm R."/>
            <person name="Martin F."/>
            <person name="Silar P."/>
            <person name="Natvig D."/>
            <person name="Lalanne C."/>
            <person name="Gautier V."/>
            <person name="Ament-Velasquez S.L."/>
            <person name="Kruys A."/>
            <person name="Hutchinson M.I."/>
            <person name="Powell A.J."/>
            <person name="Barry K."/>
            <person name="Miller A.N."/>
            <person name="Grigoriev I.V."/>
            <person name="Debuchy R."/>
            <person name="Gladieux P."/>
            <person name="Thoren M.H."/>
            <person name="Johannesson H."/>
        </authorList>
    </citation>
    <scope>NUCLEOTIDE SEQUENCE</scope>
    <source>
        <strain evidence="5">CBS 892.96</strain>
    </source>
</reference>
<dbReference type="PANTHER" id="PTHR46404:SF1">
    <property type="entry name" value="DNA POLYMERASE IOTA"/>
    <property type="match status" value="1"/>
</dbReference>
<dbReference type="PANTHER" id="PTHR46404">
    <property type="entry name" value="DNA POLYMERASE IOTA"/>
    <property type="match status" value="1"/>
</dbReference>
<feature type="region of interest" description="Disordered" evidence="3">
    <location>
        <begin position="520"/>
        <end position="552"/>
    </location>
</feature>
<feature type="domain" description="UmuC" evidence="4">
    <location>
        <begin position="22"/>
        <end position="262"/>
    </location>
</feature>
<evidence type="ECO:0000313" key="5">
    <source>
        <dbReference type="EMBL" id="KAK4179960.1"/>
    </source>
</evidence>
<keyword evidence="2" id="KW-0496">Mitochondrion</keyword>
<dbReference type="GO" id="GO:0003684">
    <property type="term" value="F:damaged DNA binding"/>
    <property type="evidence" value="ECO:0007669"/>
    <property type="project" value="InterPro"/>
</dbReference>
<dbReference type="InterPro" id="IPR036775">
    <property type="entry name" value="DNA_pol_Y-fam_lit_finger_sf"/>
</dbReference>
<name>A0AAN6WE97_9PEZI</name>
<evidence type="ECO:0000259" key="4">
    <source>
        <dbReference type="PROSITE" id="PS50173"/>
    </source>
</evidence>
<proteinExistence type="predicted"/>
<evidence type="ECO:0000256" key="3">
    <source>
        <dbReference type="SAM" id="MobiDB-lite"/>
    </source>
</evidence>
<feature type="compositionally biased region" description="Acidic residues" evidence="3">
    <location>
        <begin position="520"/>
        <end position="529"/>
    </location>
</feature>
<keyword evidence="6" id="KW-1185">Reference proteome</keyword>
<organism evidence="5 6">
    <name type="scientific">Triangularia setosa</name>
    <dbReference type="NCBI Taxonomy" id="2587417"/>
    <lineage>
        <taxon>Eukaryota</taxon>
        <taxon>Fungi</taxon>
        <taxon>Dikarya</taxon>
        <taxon>Ascomycota</taxon>
        <taxon>Pezizomycotina</taxon>
        <taxon>Sordariomycetes</taxon>
        <taxon>Sordariomycetidae</taxon>
        <taxon>Sordariales</taxon>
        <taxon>Podosporaceae</taxon>
        <taxon>Triangularia</taxon>
    </lineage>
</organism>
<dbReference type="PROSITE" id="PS50173">
    <property type="entry name" value="UMUC"/>
    <property type="match status" value="1"/>
</dbReference>
<dbReference type="Proteomes" id="UP001302321">
    <property type="component" value="Unassembled WGS sequence"/>
</dbReference>
<dbReference type="SUPFAM" id="SSF56672">
    <property type="entry name" value="DNA/RNA polymerases"/>
    <property type="match status" value="1"/>
</dbReference>
<dbReference type="EMBL" id="MU866107">
    <property type="protein sequence ID" value="KAK4179960.1"/>
    <property type="molecule type" value="Genomic_DNA"/>
</dbReference>
<dbReference type="Pfam" id="PF00817">
    <property type="entry name" value="IMS"/>
    <property type="match status" value="1"/>
</dbReference>
<feature type="compositionally biased region" description="Acidic residues" evidence="3">
    <location>
        <begin position="537"/>
        <end position="552"/>
    </location>
</feature>
<dbReference type="InterPro" id="IPR001126">
    <property type="entry name" value="UmuC"/>
</dbReference>
<dbReference type="Gene3D" id="3.40.1170.60">
    <property type="match status" value="1"/>
</dbReference>
<gene>
    <name evidence="5" type="ORF">QBC36DRAFT_321377</name>
</gene>
<protein>
    <recommendedName>
        <fullName evidence="4">UmuC domain-containing protein</fullName>
    </recommendedName>
</protein>
<dbReference type="FunFam" id="3.40.1170.60:FF:000006">
    <property type="entry name" value="DNA polymerase iota"/>
    <property type="match status" value="1"/>
</dbReference>
<dbReference type="GO" id="GO:0070987">
    <property type="term" value="P:error-free translesion synthesis"/>
    <property type="evidence" value="ECO:0007669"/>
    <property type="project" value="UniProtKB-ARBA"/>
</dbReference>
<feature type="region of interest" description="Disordered" evidence="3">
    <location>
        <begin position="376"/>
        <end position="401"/>
    </location>
</feature>
<dbReference type="AlphaFoldDB" id="A0AAN6WE97"/>
<accession>A0AAN6WE97</accession>
<dbReference type="Gene3D" id="3.30.70.270">
    <property type="match status" value="1"/>
</dbReference>
<dbReference type="InterPro" id="IPR043502">
    <property type="entry name" value="DNA/RNA_pol_sf"/>
</dbReference>
<dbReference type="Gene3D" id="3.30.1490.100">
    <property type="entry name" value="DNA polymerase, Y-family, little finger domain"/>
    <property type="match status" value="1"/>
</dbReference>